<dbReference type="InterPro" id="IPR014729">
    <property type="entry name" value="Rossmann-like_a/b/a_fold"/>
</dbReference>
<dbReference type="CDD" id="cd00293">
    <property type="entry name" value="USP-like"/>
    <property type="match status" value="1"/>
</dbReference>
<evidence type="ECO:0000259" key="2">
    <source>
        <dbReference type="Pfam" id="PF00582"/>
    </source>
</evidence>
<evidence type="ECO:0000313" key="4">
    <source>
        <dbReference type="Proteomes" id="UP001321542"/>
    </source>
</evidence>
<dbReference type="EMBL" id="AP018448">
    <property type="protein sequence ID" value="BBC29618.1"/>
    <property type="molecule type" value="Genomic_DNA"/>
</dbReference>
<reference evidence="3 4" key="2">
    <citation type="journal article" date="2023" name="ChemBioChem">
        <title>Acyltransferase Domain Exchange between Two Independent Type I Polyketide Synthases in the Same Producer Strain of Macrolide Antibiotics.</title>
        <authorList>
            <person name="Kudo F."/>
            <person name="Kishikawa K."/>
            <person name="Tsuboi K."/>
            <person name="Kido T."/>
            <person name="Usui T."/>
            <person name="Hashimoto J."/>
            <person name="Shin-Ya K."/>
            <person name="Miyanaga A."/>
            <person name="Eguchi T."/>
        </authorList>
    </citation>
    <scope>NUCLEOTIDE SEQUENCE [LARGE SCALE GENOMIC DNA]</scope>
    <source>
        <strain evidence="3 4">A-8890</strain>
    </source>
</reference>
<protein>
    <recommendedName>
        <fullName evidence="2">UspA domain-containing protein</fullName>
    </recommendedName>
</protein>
<comment type="similarity">
    <text evidence="1">Belongs to the universal stress protein A family.</text>
</comment>
<reference evidence="3 4" key="1">
    <citation type="journal article" date="2010" name="ChemBioChem">
        <title>Cloning and characterization of the biosynthetic gene cluster of 16-membered macrolide antibiotic FD-891: involvement of a dual functional cytochrome P450 monooxygenase catalyzing epoxidation and hydroxylation.</title>
        <authorList>
            <person name="Kudo F."/>
            <person name="Motegi A."/>
            <person name="Mizoue K."/>
            <person name="Eguchi T."/>
        </authorList>
    </citation>
    <scope>NUCLEOTIDE SEQUENCE [LARGE SCALE GENOMIC DNA]</scope>
    <source>
        <strain evidence="3 4">A-8890</strain>
    </source>
</reference>
<accession>A0ABM7F1I9</accession>
<name>A0ABM7F1I9_9ACTN</name>
<dbReference type="Gene3D" id="3.40.50.620">
    <property type="entry name" value="HUPs"/>
    <property type="match status" value="1"/>
</dbReference>
<dbReference type="InterPro" id="IPR006016">
    <property type="entry name" value="UspA"/>
</dbReference>
<evidence type="ECO:0000313" key="3">
    <source>
        <dbReference type="EMBL" id="BBC29618.1"/>
    </source>
</evidence>
<feature type="domain" description="UspA" evidence="2">
    <location>
        <begin position="21"/>
        <end position="67"/>
    </location>
</feature>
<evidence type="ECO:0000256" key="1">
    <source>
        <dbReference type="ARBA" id="ARBA00008791"/>
    </source>
</evidence>
<proteinExistence type="inferred from homology"/>
<dbReference type="SUPFAM" id="SSF52402">
    <property type="entry name" value="Adenine nucleotide alpha hydrolases-like"/>
    <property type="match status" value="1"/>
</dbReference>
<sequence length="70" mass="7347">MPYGPGAVPPTSTWTTLPAHTLLLEASADADLIVVGALGRHGHFGLRLGRVAHRLPHHADCPVAVVPQRA</sequence>
<organism evidence="3 4">
    <name type="scientific">Streptomyces graminofaciens</name>
    <dbReference type="NCBI Taxonomy" id="68212"/>
    <lineage>
        <taxon>Bacteria</taxon>
        <taxon>Bacillati</taxon>
        <taxon>Actinomycetota</taxon>
        <taxon>Actinomycetes</taxon>
        <taxon>Kitasatosporales</taxon>
        <taxon>Streptomycetaceae</taxon>
        <taxon>Streptomyces</taxon>
    </lineage>
</organism>
<dbReference type="PRINTS" id="PR01438">
    <property type="entry name" value="UNVRSLSTRESS"/>
</dbReference>
<dbReference type="Proteomes" id="UP001321542">
    <property type="component" value="Chromosome"/>
</dbReference>
<dbReference type="InterPro" id="IPR006015">
    <property type="entry name" value="Universal_stress_UspA"/>
</dbReference>
<keyword evidence="4" id="KW-1185">Reference proteome</keyword>
<dbReference type="Pfam" id="PF00582">
    <property type="entry name" value="Usp"/>
    <property type="match status" value="1"/>
</dbReference>
<gene>
    <name evidence="3" type="ORF">SGFS_009120</name>
</gene>